<reference evidence="1" key="1">
    <citation type="submission" date="2018-05" db="EMBL/GenBank/DDBJ databases">
        <authorList>
            <person name="Lanie J.A."/>
            <person name="Ng W.-L."/>
            <person name="Kazmierczak K.M."/>
            <person name="Andrzejewski T.M."/>
            <person name="Davidsen T.M."/>
            <person name="Wayne K.J."/>
            <person name="Tettelin H."/>
            <person name="Glass J.I."/>
            <person name="Rusch D."/>
            <person name="Podicherti R."/>
            <person name="Tsui H.-C.T."/>
            <person name="Winkler M.E."/>
        </authorList>
    </citation>
    <scope>NUCLEOTIDE SEQUENCE</scope>
</reference>
<evidence type="ECO:0000313" key="1">
    <source>
        <dbReference type="EMBL" id="SVC32312.1"/>
    </source>
</evidence>
<dbReference type="EMBL" id="UINC01085095">
    <property type="protein sequence ID" value="SVC32312.1"/>
    <property type="molecule type" value="Genomic_DNA"/>
</dbReference>
<proteinExistence type="predicted"/>
<sequence>MKILLIVVSILILFPTLFYKSHAFGKEYRYKITSGFLWKTIGKEKIKPKYQGYVGSYKNGVPFGQGTMNYYDGGKMVGEFRKYAWNTTLYDKNGLIVGTFVEGKYRKQ</sequence>
<dbReference type="AlphaFoldDB" id="A0A382LAZ4"/>
<evidence type="ECO:0008006" key="2">
    <source>
        <dbReference type="Google" id="ProtNLM"/>
    </source>
</evidence>
<dbReference type="Gene3D" id="2.20.110.10">
    <property type="entry name" value="Histone H3 K4-specific methyltransferase SET7/9 N-terminal domain"/>
    <property type="match status" value="1"/>
</dbReference>
<name>A0A382LAZ4_9ZZZZ</name>
<organism evidence="1">
    <name type="scientific">marine metagenome</name>
    <dbReference type="NCBI Taxonomy" id="408172"/>
    <lineage>
        <taxon>unclassified sequences</taxon>
        <taxon>metagenomes</taxon>
        <taxon>ecological metagenomes</taxon>
    </lineage>
</organism>
<gene>
    <name evidence="1" type="ORF">METZ01_LOCUS285166</name>
</gene>
<dbReference type="SUPFAM" id="SSF82185">
    <property type="entry name" value="Histone H3 K4-specific methyltransferase SET7/9 N-terminal domain"/>
    <property type="match status" value="1"/>
</dbReference>
<accession>A0A382LAZ4</accession>
<protein>
    <recommendedName>
        <fullName evidence="2">MORN repeat-containing protein</fullName>
    </recommendedName>
</protein>